<keyword evidence="6 11" id="KW-0798">TonB box</keyword>
<dbReference type="InterPro" id="IPR023997">
    <property type="entry name" value="TonB-dep_OMP_SusC/RagA_CS"/>
</dbReference>
<dbReference type="PANTHER" id="PTHR30069:SF29">
    <property type="entry name" value="HEMOGLOBIN AND HEMOGLOBIN-HAPTOGLOBIN-BINDING PROTEIN 1-RELATED"/>
    <property type="match status" value="1"/>
</dbReference>
<feature type="chain" id="PRO_5045660170" evidence="12">
    <location>
        <begin position="23"/>
        <end position="1164"/>
    </location>
</feature>
<evidence type="ECO:0000256" key="6">
    <source>
        <dbReference type="ARBA" id="ARBA00023077"/>
    </source>
</evidence>
<sequence>MRTILFFCLTAAFSLIPNNLFSQDAKIIINTDKNIPVVQVFELIHEQLGYRFIYNDELIDNTPIVELKKGEILVKDLLQTILSPINCDYKFTEDGTIIIKKIVSSFSLKGTITDNKGDPIPGANIVEEGTSNGVQSDFDGNFTLQVSEATATIIISHLGFITQDVAINNRKTVHITLIEEISKLDEVFVTALGIKRKRKELGYSFQEVKGDDLSINPTLSITQSLYGKVAGVNISQTAAGVGASSRVIIRGNNSINGDNQPLYIVDGIYLGNSGIGRITGDKSEKFTSGIDNGDGLSSLNIDDIENISVLKGGAASALYGERGANGVIVITTKKGKNNSFKIDYNATITFDIADAKYENYQTDYGFGSRGILPNPLEINTVQVGTTNAWGPRFGTGDNLARIFDGSFKPYRNVENNIQNFFNIGTTYNNNISFSGGSDNTTYRFGYGNLQNNDVIPLSGLKRNSFSLRATTNLNKLLLDGKLSYITEEIKNRPALADDPNNIGFSLSRLAPNIDQAWLQHYQDNEGNYFEWNADPFRLNPYYVISENSNLSTKNRVLGNFNLNYGITDWLKVDTKASIDKFDYNVTDFVNSGTNLPGRQNGGLRAHDISFQEYNIEGTLSASKEFGKYGISVAVGANHRKTKRIDGGYFASDMIQRGINNLSNFSKKTLEGKTNKEILVKSLFSYVRTNYSNLLFLDITARNDWNSTLATAKEPTSDLNNNYSFFYPSVSTSFVFSNALDMSSNILSFGKIRASWASTGKAPEEPFATTPFYTVGSQPLLGQPLGSVGSGVIPNETLKPEISNTYEIGVDLSFFKNRFGIDFSYYKTRTKNQLVVLNISQTSGYFGVWENIGIVENTGIEGLVTAGIFRNPKGFNWDMALNFSKNNNKVIRLNEDTDKQVISIARWAGAQVIAQVGKSSSEIYGQQLQRSPDGQVIIGENGLPKLTGTFGSLGKVTPDWIMGVTNEFSYKGFNLGTSLDMKFGGYVYSMTNAYAAASGLLDQTVEGRDAYNNWVQQQLDEGLTISQISTLTPDAGYIAEGVVEVIDANGDVTYQENTIPVNPEDYWNSLSGENTTPEPFIYDASYIKLRELSIGYSFPSEIFNKMRLDIDQLRLSIIGRNLWTIYSNLPNIDPESTYTSGNGQGFEYGSLPYRKSYGFNIQITF</sequence>
<proteinExistence type="inferred from homology"/>
<protein>
    <submittedName>
        <fullName evidence="15">TonB-linked outer membrane protein, SusC/RagA family</fullName>
    </submittedName>
</protein>
<reference evidence="15 16" key="1">
    <citation type="submission" date="2017-01" db="EMBL/GenBank/DDBJ databases">
        <authorList>
            <person name="Varghese N."/>
            <person name="Submissions S."/>
        </authorList>
    </citation>
    <scope>NUCLEOTIDE SEQUENCE [LARGE SCALE GENOMIC DNA]</scope>
    <source>
        <strain evidence="15 16">DSM 2061</strain>
    </source>
</reference>
<comment type="caution">
    <text evidence="15">The sequence shown here is derived from an EMBL/GenBank/DDBJ whole genome shotgun (WGS) entry which is preliminary data.</text>
</comment>
<dbReference type="Pfam" id="PF07715">
    <property type="entry name" value="Plug"/>
    <property type="match status" value="1"/>
</dbReference>
<organism evidence="15 16">
    <name type="scientific">Zobellia uliginosa</name>
    <dbReference type="NCBI Taxonomy" id="143224"/>
    <lineage>
        <taxon>Bacteria</taxon>
        <taxon>Pseudomonadati</taxon>
        <taxon>Bacteroidota</taxon>
        <taxon>Flavobacteriia</taxon>
        <taxon>Flavobacteriales</taxon>
        <taxon>Flavobacteriaceae</taxon>
        <taxon>Zobellia</taxon>
    </lineage>
</organism>
<dbReference type="Proteomes" id="UP000185728">
    <property type="component" value="Unassembled WGS sequence"/>
</dbReference>
<dbReference type="Gene3D" id="2.60.40.1120">
    <property type="entry name" value="Carboxypeptidase-like, regulatory domain"/>
    <property type="match status" value="1"/>
</dbReference>
<keyword evidence="7 10" id="KW-0472">Membrane</keyword>
<evidence type="ECO:0000256" key="8">
    <source>
        <dbReference type="ARBA" id="ARBA00023170"/>
    </source>
</evidence>
<comment type="similarity">
    <text evidence="10 11">Belongs to the TonB-dependent receptor family.</text>
</comment>
<feature type="domain" description="TonB-dependent receptor plug" evidence="14">
    <location>
        <begin position="199"/>
        <end position="327"/>
    </location>
</feature>
<keyword evidence="4 10" id="KW-0812">Transmembrane</keyword>
<evidence type="ECO:0000256" key="9">
    <source>
        <dbReference type="ARBA" id="ARBA00023237"/>
    </source>
</evidence>
<dbReference type="SUPFAM" id="SSF56935">
    <property type="entry name" value="Porins"/>
    <property type="match status" value="1"/>
</dbReference>
<evidence type="ECO:0000256" key="10">
    <source>
        <dbReference type="PROSITE-ProRule" id="PRU01360"/>
    </source>
</evidence>
<feature type="domain" description="TonB-dependent receptor-like beta-barrel" evidence="13">
    <location>
        <begin position="518"/>
        <end position="908"/>
    </location>
</feature>
<feature type="signal peptide" evidence="12">
    <location>
        <begin position="1"/>
        <end position="22"/>
    </location>
</feature>
<evidence type="ECO:0000256" key="12">
    <source>
        <dbReference type="SAM" id="SignalP"/>
    </source>
</evidence>
<dbReference type="PROSITE" id="PS52016">
    <property type="entry name" value="TONB_DEPENDENT_REC_3"/>
    <property type="match status" value="1"/>
</dbReference>
<evidence type="ECO:0000256" key="2">
    <source>
        <dbReference type="ARBA" id="ARBA00022448"/>
    </source>
</evidence>
<dbReference type="EMBL" id="FTOB01000018">
    <property type="protein sequence ID" value="SIT16328.1"/>
    <property type="molecule type" value="Genomic_DNA"/>
</dbReference>
<keyword evidence="2 10" id="KW-0813">Transport</keyword>
<comment type="subcellular location">
    <subcellularLocation>
        <location evidence="1 10">Cell outer membrane</location>
        <topology evidence="1 10">Multi-pass membrane protein</topology>
    </subcellularLocation>
</comment>
<dbReference type="InterPro" id="IPR037066">
    <property type="entry name" value="Plug_dom_sf"/>
</dbReference>
<evidence type="ECO:0000256" key="5">
    <source>
        <dbReference type="ARBA" id="ARBA00022729"/>
    </source>
</evidence>
<evidence type="ECO:0000259" key="13">
    <source>
        <dbReference type="Pfam" id="PF00593"/>
    </source>
</evidence>
<evidence type="ECO:0000259" key="14">
    <source>
        <dbReference type="Pfam" id="PF07715"/>
    </source>
</evidence>
<dbReference type="RefSeq" id="WP_076457291.1">
    <property type="nucleotide sequence ID" value="NZ_FTOB01000018.1"/>
</dbReference>
<evidence type="ECO:0000313" key="16">
    <source>
        <dbReference type="Proteomes" id="UP000185728"/>
    </source>
</evidence>
<evidence type="ECO:0000256" key="1">
    <source>
        <dbReference type="ARBA" id="ARBA00004571"/>
    </source>
</evidence>
<evidence type="ECO:0000256" key="3">
    <source>
        <dbReference type="ARBA" id="ARBA00022452"/>
    </source>
</evidence>
<evidence type="ECO:0000313" key="15">
    <source>
        <dbReference type="EMBL" id="SIT16328.1"/>
    </source>
</evidence>
<evidence type="ECO:0000256" key="4">
    <source>
        <dbReference type="ARBA" id="ARBA00022692"/>
    </source>
</evidence>
<dbReference type="NCBIfam" id="TIGR04056">
    <property type="entry name" value="OMP_RagA_SusC"/>
    <property type="match status" value="1"/>
</dbReference>
<dbReference type="InterPro" id="IPR023996">
    <property type="entry name" value="TonB-dep_OMP_SusC/RagA"/>
</dbReference>
<dbReference type="InterPro" id="IPR012910">
    <property type="entry name" value="Plug_dom"/>
</dbReference>
<dbReference type="Gene3D" id="2.170.130.10">
    <property type="entry name" value="TonB-dependent receptor, plug domain"/>
    <property type="match status" value="1"/>
</dbReference>
<dbReference type="Pfam" id="PF13715">
    <property type="entry name" value="CarbopepD_reg_2"/>
    <property type="match status" value="1"/>
</dbReference>
<dbReference type="Gene3D" id="2.40.170.20">
    <property type="entry name" value="TonB-dependent receptor, beta-barrel domain"/>
    <property type="match status" value="1"/>
</dbReference>
<name>A0ABY1L6G2_9FLAO</name>
<dbReference type="InterPro" id="IPR036942">
    <property type="entry name" value="Beta-barrel_TonB_sf"/>
</dbReference>
<dbReference type="NCBIfam" id="TIGR04057">
    <property type="entry name" value="SusC_RagA_signa"/>
    <property type="match status" value="1"/>
</dbReference>
<dbReference type="InterPro" id="IPR008969">
    <property type="entry name" value="CarboxyPept-like_regulatory"/>
</dbReference>
<keyword evidence="9 10" id="KW-0998">Cell outer membrane</keyword>
<keyword evidence="5 12" id="KW-0732">Signal</keyword>
<dbReference type="SUPFAM" id="SSF49464">
    <property type="entry name" value="Carboxypeptidase regulatory domain-like"/>
    <property type="match status" value="1"/>
</dbReference>
<dbReference type="InterPro" id="IPR039426">
    <property type="entry name" value="TonB-dep_rcpt-like"/>
</dbReference>
<dbReference type="Pfam" id="PF00593">
    <property type="entry name" value="TonB_dep_Rec_b-barrel"/>
    <property type="match status" value="1"/>
</dbReference>
<evidence type="ECO:0000256" key="7">
    <source>
        <dbReference type="ARBA" id="ARBA00023136"/>
    </source>
</evidence>
<dbReference type="InterPro" id="IPR000531">
    <property type="entry name" value="Beta-barrel_TonB"/>
</dbReference>
<keyword evidence="16" id="KW-1185">Reference proteome</keyword>
<evidence type="ECO:0000256" key="11">
    <source>
        <dbReference type="RuleBase" id="RU003357"/>
    </source>
</evidence>
<accession>A0ABY1L6G2</accession>
<dbReference type="PANTHER" id="PTHR30069">
    <property type="entry name" value="TONB-DEPENDENT OUTER MEMBRANE RECEPTOR"/>
    <property type="match status" value="1"/>
</dbReference>
<keyword evidence="3 10" id="KW-1134">Transmembrane beta strand</keyword>
<keyword evidence="8" id="KW-0675">Receptor</keyword>
<gene>
    <name evidence="15" type="ORF">SAMN05421766_1189</name>
</gene>